<name>A0A182SWD7_9DIPT</name>
<dbReference type="EnsemblMetazoa" id="AMAM014773-RA">
    <property type="protein sequence ID" value="AMAM014773-PA"/>
    <property type="gene ID" value="AMAM014773"/>
</dbReference>
<dbReference type="PANTHER" id="PTHR24116">
    <property type="entry name" value="KINASE D-INTERACTING SUBSTRATE OF 220 KDA"/>
    <property type="match status" value="1"/>
</dbReference>
<keyword evidence="2" id="KW-1133">Transmembrane helix</keyword>
<feature type="domain" description="KAP NTPase" evidence="3">
    <location>
        <begin position="55"/>
        <end position="316"/>
    </location>
</feature>
<keyword evidence="5" id="KW-1185">Reference proteome</keyword>
<dbReference type="AlphaFoldDB" id="A0A182SWD7"/>
<organism evidence="4 5">
    <name type="scientific">Anopheles maculatus</name>
    <dbReference type="NCBI Taxonomy" id="74869"/>
    <lineage>
        <taxon>Eukaryota</taxon>
        <taxon>Metazoa</taxon>
        <taxon>Ecdysozoa</taxon>
        <taxon>Arthropoda</taxon>
        <taxon>Hexapoda</taxon>
        <taxon>Insecta</taxon>
        <taxon>Pterygota</taxon>
        <taxon>Neoptera</taxon>
        <taxon>Endopterygota</taxon>
        <taxon>Diptera</taxon>
        <taxon>Nematocera</taxon>
        <taxon>Culicoidea</taxon>
        <taxon>Culicidae</taxon>
        <taxon>Anophelinae</taxon>
        <taxon>Anopheles</taxon>
        <taxon>Anopheles maculatus group</taxon>
    </lineage>
</organism>
<dbReference type="GO" id="GO:0019887">
    <property type="term" value="F:protein kinase regulator activity"/>
    <property type="evidence" value="ECO:0007669"/>
    <property type="project" value="TreeGrafter"/>
</dbReference>
<dbReference type="VEuPathDB" id="VectorBase:AMAM014773"/>
<reference evidence="4" key="2">
    <citation type="submission" date="2020-05" db="UniProtKB">
        <authorList>
            <consortium name="EnsemblMetazoa"/>
        </authorList>
    </citation>
    <scope>IDENTIFICATION</scope>
    <source>
        <strain evidence="4">maculatus3</strain>
    </source>
</reference>
<accession>A0A182SWD7</accession>
<keyword evidence="2" id="KW-0812">Transmembrane</keyword>
<keyword evidence="2" id="KW-0472">Membrane</keyword>
<evidence type="ECO:0000256" key="2">
    <source>
        <dbReference type="SAM" id="Phobius"/>
    </source>
</evidence>
<sequence>MCCMPVVLMFELGTLGILATASLSIVYSEYGVEGREEIAVAIYILLGILLAGAIANLHAWSKLIGALFMSQGKHLKRAFNSNEAAPLTALGAEVSLMTDMVRCLDAFTGQQSRLVGVVDALDSCDTERTLTILNAVQTLLSAPQRPFVLLLAVDPHVIAKAAEANSRRLFTEGGIGGHDFLRNLVHLPVYLQNSGLRKVQRAQNTAMSAYRRAMPDLSRDDDQPHLGHSVSARRLSNASEIMSSQEKLRAMPSSSRGGSKKLRVSDSIASSIGSNLHKLGQNPPVDLSKIILTDDYFSDVNPRSMRRLMNVIYITGKWDSRVGYGMG</sequence>
<dbReference type="GO" id="GO:0030165">
    <property type="term" value="F:PDZ domain binding"/>
    <property type="evidence" value="ECO:0007669"/>
    <property type="project" value="TreeGrafter"/>
</dbReference>
<evidence type="ECO:0000259" key="3">
    <source>
        <dbReference type="Pfam" id="PF07693"/>
    </source>
</evidence>
<dbReference type="PANTHER" id="PTHR24116:SF0">
    <property type="entry name" value="KINASE D-INTERACTING SUBSTRATE OF 220 KDA"/>
    <property type="match status" value="1"/>
</dbReference>
<evidence type="ECO:0000313" key="4">
    <source>
        <dbReference type="EnsemblMetazoa" id="AMAM014773-PA"/>
    </source>
</evidence>
<feature type="transmembrane region" description="Helical" evidence="2">
    <location>
        <begin position="38"/>
        <end position="60"/>
    </location>
</feature>
<feature type="region of interest" description="Disordered" evidence="1">
    <location>
        <begin position="241"/>
        <end position="263"/>
    </location>
</feature>
<proteinExistence type="predicted"/>
<evidence type="ECO:0000256" key="1">
    <source>
        <dbReference type="SAM" id="MobiDB-lite"/>
    </source>
</evidence>
<dbReference type="InterPro" id="IPR011646">
    <property type="entry name" value="KAP_P-loop"/>
</dbReference>
<dbReference type="Pfam" id="PF07693">
    <property type="entry name" value="KAP_NTPase"/>
    <property type="match status" value="1"/>
</dbReference>
<reference evidence="5" key="1">
    <citation type="submission" date="2013-09" db="EMBL/GenBank/DDBJ databases">
        <title>The Genome Sequence of Anopheles maculatus species B.</title>
        <authorList>
            <consortium name="The Broad Institute Genomics Platform"/>
            <person name="Neafsey D.E."/>
            <person name="Besansky N."/>
            <person name="Howell P."/>
            <person name="Walton C."/>
            <person name="Young S.K."/>
            <person name="Zeng Q."/>
            <person name="Gargeya S."/>
            <person name="Fitzgerald M."/>
            <person name="Haas B."/>
            <person name="Abouelleil A."/>
            <person name="Allen A.W."/>
            <person name="Alvarado L."/>
            <person name="Arachchi H.M."/>
            <person name="Berlin A.M."/>
            <person name="Chapman S.B."/>
            <person name="Gainer-Dewar J."/>
            <person name="Goldberg J."/>
            <person name="Griggs A."/>
            <person name="Gujja S."/>
            <person name="Hansen M."/>
            <person name="Howarth C."/>
            <person name="Imamovic A."/>
            <person name="Ireland A."/>
            <person name="Larimer J."/>
            <person name="McCowan C."/>
            <person name="Murphy C."/>
            <person name="Pearson M."/>
            <person name="Poon T.W."/>
            <person name="Priest M."/>
            <person name="Roberts A."/>
            <person name="Saif S."/>
            <person name="Shea T."/>
            <person name="Sisk P."/>
            <person name="Sykes S."/>
            <person name="Wortman J."/>
            <person name="Nusbaum C."/>
            <person name="Birren B."/>
        </authorList>
    </citation>
    <scope>NUCLEOTIDE SEQUENCE [LARGE SCALE GENOMIC DNA]</scope>
    <source>
        <strain evidence="5">maculatus3</strain>
    </source>
</reference>
<evidence type="ECO:0000313" key="5">
    <source>
        <dbReference type="Proteomes" id="UP000075901"/>
    </source>
</evidence>
<protein>
    <recommendedName>
        <fullName evidence="3">KAP NTPase domain-containing protein</fullName>
    </recommendedName>
</protein>
<dbReference type="InterPro" id="IPR052771">
    <property type="entry name" value="Neurotrophin_sig_adaptor"/>
</dbReference>
<dbReference type="Proteomes" id="UP000075901">
    <property type="component" value="Unassembled WGS sequence"/>
</dbReference>